<keyword evidence="2 4" id="KW-0732">Signal</keyword>
<evidence type="ECO:0000256" key="4">
    <source>
        <dbReference type="SAM" id="SignalP"/>
    </source>
</evidence>
<evidence type="ECO:0000256" key="3">
    <source>
        <dbReference type="ARBA" id="ARBA00023180"/>
    </source>
</evidence>
<dbReference type="Proteomes" id="UP000826271">
    <property type="component" value="Unassembled WGS sequence"/>
</dbReference>
<dbReference type="GO" id="GO:0006508">
    <property type="term" value="P:proteolysis"/>
    <property type="evidence" value="ECO:0007669"/>
    <property type="project" value="InterPro"/>
</dbReference>
<protein>
    <recommendedName>
        <fullName evidence="7">Serine carboxypeptidase</fullName>
    </recommendedName>
</protein>
<name>A0AAV6W5F8_9LAMI</name>
<proteinExistence type="inferred from homology"/>
<evidence type="ECO:0000313" key="6">
    <source>
        <dbReference type="Proteomes" id="UP000826271"/>
    </source>
</evidence>
<evidence type="ECO:0008006" key="7">
    <source>
        <dbReference type="Google" id="ProtNLM"/>
    </source>
</evidence>
<evidence type="ECO:0000313" key="5">
    <source>
        <dbReference type="EMBL" id="KAG8363637.1"/>
    </source>
</evidence>
<feature type="chain" id="PRO_5043462310" description="Serine carboxypeptidase" evidence="4">
    <location>
        <begin position="22"/>
        <end position="241"/>
    </location>
</feature>
<organism evidence="5 6">
    <name type="scientific">Buddleja alternifolia</name>
    <dbReference type="NCBI Taxonomy" id="168488"/>
    <lineage>
        <taxon>Eukaryota</taxon>
        <taxon>Viridiplantae</taxon>
        <taxon>Streptophyta</taxon>
        <taxon>Embryophyta</taxon>
        <taxon>Tracheophyta</taxon>
        <taxon>Spermatophyta</taxon>
        <taxon>Magnoliopsida</taxon>
        <taxon>eudicotyledons</taxon>
        <taxon>Gunneridae</taxon>
        <taxon>Pentapetalae</taxon>
        <taxon>asterids</taxon>
        <taxon>lamiids</taxon>
        <taxon>Lamiales</taxon>
        <taxon>Scrophulariaceae</taxon>
        <taxon>Buddlejeae</taxon>
        <taxon>Buddleja</taxon>
    </lineage>
</organism>
<dbReference type="PANTHER" id="PTHR11802:SF132">
    <property type="entry name" value="SERINE CARBOXYPEPTIDASE-LIKE 36-RELATED"/>
    <property type="match status" value="1"/>
</dbReference>
<comment type="caution">
    <text evidence="5">The sequence shown here is derived from an EMBL/GenBank/DDBJ whole genome shotgun (WGS) entry which is preliminary data.</text>
</comment>
<reference evidence="5" key="1">
    <citation type="submission" date="2019-10" db="EMBL/GenBank/DDBJ databases">
        <authorList>
            <person name="Zhang R."/>
            <person name="Pan Y."/>
            <person name="Wang J."/>
            <person name="Ma R."/>
            <person name="Yu S."/>
        </authorList>
    </citation>
    <scope>NUCLEOTIDE SEQUENCE</scope>
    <source>
        <strain evidence="5">LA-IB0</strain>
        <tissue evidence="5">Leaf</tissue>
    </source>
</reference>
<gene>
    <name evidence="5" type="ORF">BUALT_Bualt19G0043200</name>
</gene>
<evidence type="ECO:0000256" key="2">
    <source>
        <dbReference type="ARBA" id="ARBA00022729"/>
    </source>
</evidence>
<feature type="signal peptide" evidence="4">
    <location>
        <begin position="1"/>
        <end position="21"/>
    </location>
</feature>
<dbReference type="Gene3D" id="3.40.50.1820">
    <property type="entry name" value="alpha/beta hydrolase"/>
    <property type="match status" value="2"/>
</dbReference>
<sequence length="241" mass="27068">MKNKAPLILFFSTLLLSSSIAQICGKKQTEGLSHLYKEKLKNNTSIDRSHLNATHYFNVAKLHAQERMKVKDGIERLPGQPQVKFKQYGGYVTVNRTAGRAFYYYFVEAEHSEKSLPLLLWLNGGPGCSSLGYGAMQEIGPFRVESDGKTLHKNNFAWNHAANVLFLESPAGIGNPSINNETDVKRTYEYFASHALISDETSDQILKYCDFSPDGTELSDKCSEALHQAKKDVNHIDIYNI</sequence>
<dbReference type="EMBL" id="WHWC01000019">
    <property type="protein sequence ID" value="KAG8363637.1"/>
    <property type="molecule type" value="Genomic_DNA"/>
</dbReference>
<dbReference type="PANTHER" id="PTHR11802">
    <property type="entry name" value="SERINE PROTEASE FAMILY S10 SERINE CARBOXYPEPTIDASE"/>
    <property type="match status" value="1"/>
</dbReference>
<dbReference type="GO" id="GO:0005773">
    <property type="term" value="C:vacuole"/>
    <property type="evidence" value="ECO:0007669"/>
    <property type="project" value="TreeGrafter"/>
</dbReference>
<evidence type="ECO:0000256" key="1">
    <source>
        <dbReference type="ARBA" id="ARBA00009431"/>
    </source>
</evidence>
<dbReference type="InterPro" id="IPR029058">
    <property type="entry name" value="AB_hydrolase_fold"/>
</dbReference>
<dbReference type="Pfam" id="PF00450">
    <property type="entry name" value="Peptidase_S10"/>
    <property type="match status" value="1"/>
</dbReference>
<dbReference type="AlphaFoldDB" id="A0AAV6W5F8"/>
<dbReference type="SUPFAM" id="SSF53474">
    <property type="entry name" value="alpha/beta-Hydrolases"/>
    <property type="match status" value="1"/>
</dbReference>
<comment type="similarity">
    <text evidence="1">Belongs to the peptidase S10 family.</text>
</comment>
<dbReference type="InterPro" id="IPR001563">
    <property type="entry name" value="Peptidase_S10"/>
</dbReference>
<accession>A0AAV6W5F8</accession>
<keyword evidence="6" id="KW-1185">Reference proteome</keyword>
<dbReference type="GO" id="GO:0004185">
    <property type="term" value="F:serine-type carboxypeptidase activity"/>
    <property type="evidence" value="ECO:0007669"/>
    <property type="project" value="InterPro"/>
</dbReference>
<keyword evidence="3" id="KW-0325">Glycoprotein</keyword>